<feature type="domain" description="SMC hinge" evidence="10">
    <location>
        <begin position="752"/>
        <end position="864"/>
    </location>
</feature>
<feature type="transmembrane region" description="Helical" evidence="9">
    <location>
        <begin position="127"/>
        <end position="149"/>
    </location>
</feature>
<dbReference type="GO" id="GO:0016020">
    <property type="term" value="C:membrane"/>
    <property type="evidence" value="ECO:0007669"/>
    <property type="project" value="UniProtKB-SubCell"/>
</dbReference>
<name>A0A8K0IU97_COCNU</name>
<dbReference type="SUPFAM" id="SSF75553">
    <property type="entry name" value="Smc hinge domain"/>
    <property type="match status" value="1"/>
</dbReference>
<proteinExistence type="inferred from homology"/>
<protein>
    <submittedName>
        <fullName evidence="11">Structural maintenance of chromosomes protein 3</fullName>
    </submittedName>
</protein>
<feature type="region of interest" description="Disordered" evidence="8">
    <location>
        <begin position="1258"/>
        <end position="1280"/>
    </location>
</feature>
<evidence type="ECO:0000256" key="5">
    <source>
        <dbReference type="ARBA" id="ARBA00023054"/>
    </source>
</evidence>
<dbReference type="EMBL" id="CM017885">
    <property type="protein sequence ID" value="KAG1367568.1"/>
    <property type="molecule type" value="Genomic_DNA"/>
</dbReference>
<evidence type="ECO:0000313" key="12">
    <source>
        <dbReference type="Proteomes" id="UP000797356"/>
    </source>
</evidence>
<organism evidence="11 12">
    <name type="scientific">Cocos nucifera</name>
    <name type="common">Coconut palm</name>
    <dbReference type="NCBI Taxonomy" id="13894"/>
    <lineage>
        <taxon>Eukaryota</taxon>
        <taxon>Viridiplantae</taxon>
        <taxon>Streptophyta</taxon>
        <taxon>Embryophyta</taxon>
        <taxon>Tracheophyta</taxon>
        <taxon>Spermatophyta</taxon>
        <taxon>Magnoliopsida</taxon>
        <taxon>Liliopsida</taxon>
        <taxon>Arecaceae</taxon>
        <taxon>Arecoideae</taxon>
        <taxon>Cocoseae</taxon>
        <taxon>Attaleinae</taxon>
        <taxon>Cocos</taxon>
    </lineage>
</organism>
<dbReference type="GO" id="GO:0005524">
    <property type="term" value="F:ATP binding"/>
    <property type="evidence" value="ECO:0007669"/>
    <property type="project" value="InterPro"/>
</dbReference>
<keyword evidence="12" id="KW-1185">Reference proteome</keyword>
<dbReference type="InterPro" id="IPR003395">
    <property type="entry name" value="RecF/RecN/SMC_N"/>
</dbReference>
<feature type="transmembrane region" description="Helical" evidence="9">
    <location>
        <begin position="224"/>
        <end position="243"/>
    </location>
</feature>
<dbReference type="Pfam" id="PF02463">
    <property type="entry name" value="SMC_N"/>
    <property type="match status" value="1"/>
</dbReference>
<feature type="compositionally biased region" description="Basic and acidic residues" evidence="8">
    <location>
        <begin position="1269"/>
        <end position="1280"/>
    </location>
</feature>
<dbReference type="InterPro" id="IPR027417">
    <property type="entry name" value="P-loop_NTPase"/>
</dbReference>
<feature type="coiled-coil region" evidence="7">
    <location>
        <begin position="1055"/>
        <end position="1131"/>
    </location>
</feature>
<dbReference type="InterPro" id="IPR006977">
    <property type="entry name" value="Yip1_dom"/>
</dbReference>
<evidence type="ECO:0000256" key="7">
    <source>
        <dbReference type="SAM" id="Coils"/>
    </source>
</evidence>
<dbReference type="OrthoDB" id="431497at2759"/>
<comment type="caution">
    <text evidence="11">The sequence shown here is derived from an EMBL/GenBank/DDBJ whole genome shotgun (WGS) entry which is preliminary data.</text>
</comment>
<dbReference type="PANTHER" id="PTHR43977">
    <property type="entry name" value="STRUCTURAL MAINTENANCE OF CHROMOSOMES PROTEIN 3"/>
    <property type="match status" value="1"/>
</dbReference>
<sequence length="1425" mass="162833">MMSGGGYTSIDNQKVSGSVPAVSGTDHVTVKFADSSLQTFPPSEAQGKISAVFSPPSDADDTFSKPARGSSDGSQPTGWMRKFTVGAYKPYFDVDTSDVLERIRDSLFPFKGSFTEKTADNPDLYGPFWICTTLIFVAAAIGTFVTYLAHKLQNKEWNYDINLVTWSAGLFYGYVTFVPLGLYIILKYFSAPSGLVQLWCLYGYSLFIFIPALCLSIVPVEIFRWVIVGVAGFMSATFVALNLRTHIKSAGERWFFIVAGIFLLQLALAVILKLYVFTVLHGLIRSGFRMYIKKVIIEGFKSYKEQVSTDPFSPKEGAGHQVVSAFVEIVFDNSDNRIPVDKEEVRLRRTIGLKKDEYFLDGKHVTKTEVMNLLESAGFSRSNPYYVVQQGKIASLTLMKDSERLDLLKEIGGNKRKQIDQVVQYLEERLRELDEEKEELKKYQQLDKQRRSLEYTIFDKELHDARQKLGEIEEARKKVSEKSTSMHNTVLDAHEKLKSLDKEFKVFTKEIQGLNKEKEMIEKKRTEALKVHTQIELDLRDLEERISGDVRAKDEAARQLESLRKEIQESRDELNTIRRLHQSKVAEEEEIAKGIMDREKQLSILYQKQGRATQFASKAARDKWLQREIDDLQRVLSSNMAQEKKLQDEIQQLKDEDGKLGAYIEERRAELKKQELLITKGQEDFNSLRGQRDELQDTRKSLWKKETDLSSEIDRLKADLVKAQKSLDHATPGDIRRGLNSVNRIIKDHSIKGVFGPILELIECDEKFFTAVEVTAGNSLFHVVVETDEISTRIIRYLTAEKGGRVTFIPLNRVKVPQITYPQSPDVVPLLKKLKFRSDYSPAFSQVFGRTVICRDLDVATKFARTNSLDCITLEGDQVSKKGGMTGGYYDFRRSKLKFVNIIEQEINKLVSEQQKMDAHRGHIKSELEQLKNDISNATKQKKSIAIALEKKEKLLANAHNQIDQIRAGIAMKQAEMGTDLIDQLTPEEKDLLSRLNPEITELKEQLLACKTSRMDIEARKEELETNLSTNLVRRQQELEAIILSADSDNLPMEAEAKRQELKNSKATIDELTQQLKAVVENIDSLTKKSREIRNSKEKLKTLEENYERTLQDEAKDLEQLLNKRNILLAKQEDCMKKIRDLGSLPSDAFETYKRKSMKELQKMLHKCNEQLTQFSHVNKKALDQYMNFTEQREQLQKRRAELDAGDQKIRELISVLDQRKDESIERTFKGVARHFREVFSELVQGGHGYLVMMKKKDGELGDDDNDEDGPHDPDPEGRVEKYIGVKVKISNLKKDFNFKSGIMTSVFIWVSFTGQGETQSMKQLSGGQKTVVALTLIFAIQRCDPAPFYLFDEIDAALDPQYRTAVGTDMANTQFITTTFRPELVKVADQIYGVTHKNRVSHVNVVSKDQALDFIEHDQTHNTD</sequence>
<keyword evidence="3 9" id="KW-0812">Transmembrane</keyword>
<comment type="similarity">
    <text evidence="2">Belongs to the YIP1 family.</text>
</comment>
<gene>
    <name evidence="11" type="ORF">COCNU_14G000360</name>
</gene>
<feature type="region of interest" description="Disordered" evidence="8">
    <location>
        <begin position="48"/>
        <end position="75"/>
    </location>
</feature>
<dbReference type="Pfam" id="PF04893">
    <property type="entry name" value="Yip1"/>
    <property type="match status" value="1"/>
</dbReference>
<reference evidence="11" key="1">
    <citation type="journal article" date="2017" name="Gigascience">
        <title>The genome draft of coconut (Cocos nucifera).</title>
        <authorList>
            <person name="Xiao Y."/>
            <person name="Xu P."/>
            <person name="Fan H."/>
            <person name="Baudouin L."/>
            <person name="Xia W."/>
            <person name="Bocs S."/>
            <person name="Xu J."/>
            <person name="Li Q."/>
            <person name="Guo A."/>
            <person name="Zhou L."/>
            <person name="Li J."/>
            <person name="Wu Y."/>
            <person name="Ma Z."/>
            <person name="Armero A."/>
            <person name="Issali A.E."/>
            <person name="Liu N."/>
            <person name="Peng M."/>
            <person name="Yang Y."/>
        </authorList>
    </citation>
    <scope>NUCLEOTIDE SEQUENCE</scope>
    <source>
        <tissue evidence="11">Spear leaf of Hainan Tall coconut</tissue>
    </source>
</reference>
<dbReference type="Gene3D" id="1.20.1060.20">
    <property type="match status" value="1"/>
</dbReference>
<evidence type="ECO:0000256" key="6">
    <source>
        <dbReference type="ARBA" id="ARBA00023136"/>
    </source>
</evidence>
<keyword evidence="4 9" id="KW-1133">Transmembrane helix</keyword>
<evidence type="ECO:0000256" key="4">
    <source>
        <dbReference type="ARBA" id="ARBA00022989"/>
    </source>
</evidence>
<evidence type="ECO:0000256" key="3">
    <source>
        <dbReference type="ARBA" id="ARBA00022692"/>
    </source>
</evidence>
<feature type="coiled-coil region" evidence="7">
    <location>
        <begin position="921"/>
        <end position="969"/>
    </location>
</feature>
<dbReference type="Gene3D" id="3.30.70.1620">
    <property type="match status" value="1"/>
</dbReference>
<dbReference type="InterPro" id="IPR036277">
    <property type="entry name" value="SMC_hinge_sf"/>
</dbReference>
<evidence type="ECO:0000256" key="8">
    <source>
        <dbReference type="SAM" id="MobiDB-lite"/>
    </source>
</evidence>
<feature type="transmembrane region" description="Helical" evidence="9">
    <location>
        <begin position="169"/>
        <end position="186"/>
    </location>
</feature>
<evidence type="ECO:0000313" key="11">
    <source>
        <dbReference type="EMBL" id="KAG1367568.1"/>
    </source>
</evidence>
<comment type="subcellular location">
    <subcellularLocation>
        <location evidence="1">Membrane</location>
        <topology evidence="1">Multi-pass membrane protein</topology>
    </subcellularLocation>
</comment>
<feature type="coiled-coil region" evidence="7">
    <location>
        <begin position="416"/>
        <end position="580"/>
    </location>
</feature>
<dbReference type="Pfam" id="PF06470">
    <property type="entry name" value="SMC_hinge"/>
    <property type="match status" value="1"/>
</dbReference>
<dbReference type="GO" id="GO:0005694">
    <property type="term" value="C:chromosome"/>
    <property type="evidence" value="ECO:0007669"/>
    <property type="project" value="InterPro"/>
</dbReference>
<accession>A0A8K0IU97</accession>
<evidence type="ECO:0000256" key="2">
    <source>
        <dbReference type="ARBA" id="ARBA00010596"/>
    </source>
</evidence>
<dbReference type="Gene3D" id="3.40.50.300">
    <property type="entry name" value="P-loop containing nucleotide triphosphate hydrolases"/>
    <property type="match status" value="2"/>
</dbReference>
<feature type="coiled-coil region" evidence="7">
    <location>
        <begin position="1179"/>
        <end position="1206"/>
    </location>
</feature>
<evidence type="ECO:0000256" key="9">
    <source>
        <dbReference type="SAM" id="Phobius"/>
    </source>
</evidence>
<dbReference type="SUPFAM" id="SSF52540">
    <property type="entry name" value="P-loop containing nucleoside triphosphate hydrolases"/>
    <property type="match status" value="1"/>
</dbReference>
<feature type="transmembrane region" description="Helical" evidence="9">
    <location>
        <begin position="255"/>
        <end position="276"/>
    </location>
</feature>
<evidence type="ECO:0000256" key="1">
    <source>
        <dbReference type="ARBA" id="ARBA00004141"/>
    </source>
</evidence>
<dbReference type="GO" id="GO:0051321">
    <property type="term" value="P:meiotic cell cycle"/>
    <property type="evidence" value="ECO:0007669"/>
    <property type="project" value="UniProtKB-KW"/>
</dbReference>
<feature type="coiled-coil region" evidence="7">
    <location>
        <begin position="629"/>
        <end position="656"/>
    </location>
</feature>
<dbReference type="InterPro" id="IPR010935">
    <property type="entry name" value="SMC_hinge"/>
</dbReference>
<reference evidence="11" key="2">
    <citation type="submission" date="2019-07" db="EMBL/GenBank/DDBJ databases">
        <authorList>
            <person name="Yang Y."/>
            <person name="Bocs S."/>
            <person name="Baudouin L."/>
        </authorList>
    </citation>
    <scope>NUCLEOTIDE SEQUENCE</scope>
    <source>
        <tissue evidence="11">Spear leaf of Hainan Tall coconut</tissue>
    </source>
</reference>
<dbReference type="Proteomes" id="UP000797356">
    <property type="component" value="Chromosome 14"/>
</dbReference>
<evidence type="ECO:0000259" key="10">
    <source>
        <dbReference type="SMART" id="SM00968"/>
    </source>
</evidence>
<keyword evidence="5 7" id="KW-0175">Coiled coil</keyword>
<dbReference type="GO" id="GO:0051276">
    <property type="term" value="P:chromosome organization"/>
    <property type="evidence" value="ECO:0007669"/>
    <property type="project" value="InterPro"/>
</dbReference>
<feature type="transmembrane region" description="Helical" evidence="9">
    <location>
        <begin position="198"/>
        <end position="218"/>
    </location>
</feature>
<dbReference type="SMART" id="SM00968">
    <property type="entry name" value="SMC_hinge"/>
    <property type="match status" value="1"/>
</dbReference>
<keyword evidence="6 9" id="KW-0472">Membrane</keyword>